<sequence>MTAEEFYERGNQLRREGNYKQAMEAYLEAMALDPESPAAEAYKMLRDIYAFYCKDIYNP</sequence>
<keyword evidence="2 3" id="KW-0802">TPR repeat</keyword>
<organism evidence="4 5">
    <name type="scientific">Segatella oulorum</name>
    <dbReference type="NCBI Taxonomy" id="28136"/>
    <lineage>
        <taxon>Bacteria</taxon>
        <taxon>Pseudomonadati</taxon>
        <taxon>Bacteroidota</taxon>
        <taxon>Bacteroidia</taxon>
        <taxon>Bacteroidales</taxon>
        <taxon>Prevotellaceae</taxon>
        <taxon>Segatella</taxon>
    </lineage>
</organism>
<dbReference type="PROSITE" id="PS50293">
    <property type="entry name" value="TPR_REGION"/>
    <property type="match status" value="1"/>
</dbReference>
<proteinExistence type="predicted"/>
<dbReference type="Proteomes" id="UP000190065">
    <property type="component" value="Unassembled WGS sequence"/>
</dbReference>
<dbReference type="InterPro" id="IPR013105">
    <property type="entry name" value="TPR_2"/>
</dbReference>
<name>A0A1T4RZ13_9BACT</name>
<evidence type="ECO:0000313" key="5">
    <source>
        <dbReference type="Proteomes" id="UP000190065"/>
    </source>
</evidence>
<dbReference type="InterPro" id="IPR011990">
    <property type="entry name" value="TPR-like_helical_dom_sf"/>
</dbReference>
<evidence type="ECO:0000256" key="3">
    <source>
        <dbReference type="PROSITE-ProRule" id="PRU00339"/>
    </source>
</evidence>
<dbReference type="SMART" id="SM00028">
    <property type="entry name" value="TPR"/>
    <property type="match status" value="1"/>
</dbReference>
<dbReference type="EMBL" id="FUXK01000043">
    <property type="protein sequence ID" value="SKA20948.1"/>
    <property type="molecule type" value="Genomic_DNA"/>
</dbReference>
<dbReference type="AlphaFoldDB" id="A0A1T4RZ13"/>
<dbReference type="PROSITE" id="PS50005">
    <property type="entry name" value="TPR"/>
    <property type="match status" value="1"/>
</dbReference>
<dbReference type="InterPro" id="IPR019734">
    <property type="entry name" value="TPR_rpt"/>
</dbReference>
<feature type="repeat" description="TPR" evidence="3">
    <location>
        <begin position="3"/>
        <end position="36"/>
    </location>
</feature>
<evidence type="ECO:0000256" key="2">
    <source>
        <dbReference type="ARBA" id="ARBA00022803"/>
    </source>
</evidence>
<evidence type="ECO:0000256" key="1">
    <source>
        <dbReference type="ARBA" id="ARBA00022737"/>
    </source>
</evidence>
<gene>
    <name evidence="4" type="ORF">SAMN02745202_02490</name>
</gene>
<evidence type="ECO:0000313" key="4">
    <source>
        <dbReference type="EMBL" id="SKA20948.1"/>
    </source>
</evidence>
<accession>A0A1T4RZ13</accession>
<dbReference type="Pfam" id="PF07719">
    <property type="entry name" value="TPR_2"/>
    <property type="match status" value="1"/>
</dbReference>
<dbReference type="SUPFAM" id="SSF48452">
    <property type="entry name" value="TPR-like"/>
    <property type="match status" value="1"/>
</dbReference>
<dbReference type="GeneID" id="95425781"/>
<dbReference type="Gene3D" id="1.25.40.10">
    <property type="entry name" value="Tetratricopeptide repeat domain"/>
    <property type="match status" value="1"/>
</dbReference>
<dbReference type="RefSeq" id="WP_004380147.1">
    <property type="nucleotide sequence ID" value="NZ_CAJPPD010000048.1"/>
</dbReference>
<keyword evidence="1" id="KW-0677">Repeat</keyword>
<protein>
    <submittedName>
        <fullName evidence="4">TPR repeat-containing protein</fullName>
    </submittedName>
</protein>
<reference evidence="4 5" key="1">
    <citation type="submission" date="2017-02" db="EMBL/GenBank/DDBJ databases">
        <authorList>
            <person name="Peterson S.W."/>
        </authorList>
    </citation>
    <scope>NUCLEOTIDE SEQUENCE [LARGE SCALE GENOMIC DNA]</scope>
    <source>
        <strain evidence="4 5">ATCC 43324</strain>
    </source>
</reference>
<dbReference type="STRING" id="28136.SAMN02745202_02490"/>